<evidence type="ECO:0000313" key="6">
    <source>
        <dbReference type="Proteomes" id="UP000006403"/>
    </source>
</evidence>
<keyword evidence="3" id="KW-0067">ATP-binding</keyword>
<organism evidence="5 6">
    <name type="scientific">Enterococcus faecium 505</name>
    <dbReference type="NCBI Taxonomy" id="1134806"/>
    <lineage>
        <taxon>Bacteria</taxon>
        <taxon>Bacillati</taxon>
        <taxon>Bacillota</taxon>
        <taxon>Bacilli</taxon>
        <taxon>Lactobacillales</taxon>
        <taxon>Enterococcaceae</taxon>
        <taxon>Enterococcus</taxon>
    </lineage>
</organism>
<dbReference type="InterPro" id="IPR003593">
    <property type="entry name" value="AAA+_ATPase"/>
</dbReference>
<proteinExistence type="inferred from homology"/>
<dbReference type="GO" id="GO:0016887">
    <property type="term" value="F:ATP hydrolysis activity"/>
    <property type="evidence" value="ECO:0007669"/>
    <property type="project" value="TreeGrafter"/>
</dbReference>
<evidence type="ECO:0000256" key="2">
    <source>
        <dbReference type="ARBA" id="ARBA00022741"/>
    </source>
</evidence>
<dbReference type="Pfam" id="PF00437">
    <property type="entry name" value="T2SSE"/>
    <property type="match status" value="1"/>
</dbReference>
<reference evidence="5 6" key="1">
    <citation type="submission" date="2012-04" db="EMBL/GenBank/DDBJ databases">
        <authorList>
            <person name="Weinstock G."/>
            <person name="Sodergren E."/>
            <person name="Lobos E.A."/>
            <person name="Fulton L."/>
            <person name="Fulton R."/>
            <person name="Courtney L."/>
            <person name="Fronick C."/>
            <person name="O'Laughlin M."/>
            <person name="Godfrey J."/>
            <person name="Wilson R.M."/>
            <person name="Miner T."/>
            <person name="Farmer C."/>
            <person name="Delehaunty K."/>
            <person name="Cordes M."/>
            <person name="Minx P."/>
            <person name="Tomlinson C."/>
            <person name="Chen J."/>
            <person name="Wollam A."/>
            <person name="Pepin K.H."/>
            <person name="Bhonagiri V."/>
            <person name="Zhang X."/>
            <person name="Suruliraj S."/>
            <person name="Warren W."/>
            <person name="Mitreva M."/>
            <person name="Mardis E.R."/>
            <person name="Wilson R.K."/>
        </authorList>
    </citation>
    <scope>NUCLEOTIDE SEQUENCE [LARGE SCALE GENOMIC DNA]</scope>
    <source>
        <strain evidence="5 6">505</strain>
    </source>
</reference>
<dbReference type="PROSITE" id="PS00662">
    <property type="entry name" value="T2SP_E"/>
    <property type="match status" value="1"/>
</dbReference>
<dbReference type="PANTHER" id="PTHR30258">
    <property type="entry name" value="TYPE II SECRETION SYSTEM PROTEIN GSPE-RELATED"/>
    <property type="match status" value="1"/>
</dbReference>
<dbReference type="SMART" id="SM00382">
    <property type="entry name" value="AAA"/>
    <property type="match status" value="1"/>
</dbReference>
<comment type="caution">
    <text evidence="5">The sequence shown here is derived from an EMBL/GenBank/DDBJ whole genome shotgun (WGS) entry which is preliminary data.</text>
</comment>
<protein>
    <submittedName>
        <fullName evidence="5">ComG operon protein 1 family protein</fullName>
    </submittedName>
</protein>
<dbReference type="SUPFAM" id="SSF52540">
    <property type="entry name" value="P-loop containing nucleoside triphosphate hydrolases"/>
    <property type="match status" value="1"/>
</dbReference>
<evidence type="ECO:0000256" key="1">
    <source>
        <dbReference type="ARBA" id="ARBA00006611"/>
    </source>
</evidence>
<dbReference type="EMBL" id="AMBL01000019">
    <property type="protein sequence ID" value="EJY46509.1"/>
    <property type="molecule type" value="Genomic_DNA"/>
</dbReference>
<dbReference type="GO" id="GO:0005524">
    <property type="term" value="F:ATP binding"/>
    <property type="evidence" value="ECO:0007669"/>
    <property type="project" value="UniProtKB-KW"/>
</dbReference>
<gene>
    <name evidence="5" type="ORF">HMPREF1348_00843</name>
</gene>
<dbReference type="HOGENOM" id="CLU_013446_3_1_9"/>
<name>J6YZZ9_ENTFC</name>
<dbReference type="Gene3D" id="3.40.50.300">
    <property type="entry name" value="P-loop containing nucleotide triphosphate hydrolases"/>
    <property type="match status" value="1"/>
</dbReference>
<evidence type="ECO:0000256" key="3">
    <source>
        <dbReference type="ARBA" id="ARBA00022840"/>
    </source>
</evidence>
<dbReference type="Proteomes" id="UP000006403">
    <property type="component" value="Unassembled WGS sequence"/>
</dbReference>
<dbReference type="CDD" id="cd01129">
    <property type="entry name" value="PulE-GspE-like"/>
    <property type="match status" value="1"/>
</dbReference>
<dbReference type="NCBIfam" id="NF041000">
    <property type="entry name" value="ATPase_ComGA"/>
    <property type="match status" value="1"/>
</dbReference>
<dbReference type="AlphaFoldDB" id="J6YZZ9"/>
<dbReference type="PANTHER" id="PTHR30258:SF2">
    <property type="entry name" value="COMG OPERON PROTEIN 1"/>
    <property type="match status" value="1"/>
</dbReference>
<feature type="domain" description="Bacterial type II secretion system protein E" evidence="4">
    <location>
        <begin position="222"/>
        <end position="236"/>
    </location>
</feature>
<dbReference type="GO" id="GO:0005886">
    <property type="term" value="C:plasma membrane"/>
    <property type="evidence" value="ECO:0007669"/>
    <property type="project" value="TreeGrafter"/>
</dbReference>
<evidence type="ECO:0000313" key="5">
    <source>
        <dbReference type="EMBL" id="EJY46509.1"/>
    </source>
</evidence>
<dbReference type="InterPro" id="IPR047667">
    <property type="entry name" value="ATPase_ComGA"/>
</dbReference>
<dbReference type="InterPro" id="IPR027417">
    <property type="entry name" value="P-loop_NTPase"/>
</dbReference>
<comment type="similarity">
    <text evidence="1">Belongs to the GSP E family.</text>
</comment>
<dbReference type="Gene3D" id="3.30.450.90">
    <property type="match status" value="1"/>
</dbReference>
<sequence length="334" mass="39012">MFFNKFILFETKSSKRRMFFVEGRIMEIKRLSDQMISESFAKHAQDVYVLPASEVFYIYFRYGKKRTFWKEVSSADGQQLISRFKYLGQMDIGEKRKAQLGALTYSLEKQKVRLRLSSVGDYLQRESLVIRLLYGISETLHRCFSSRDFATILQKTARRGLYLFSGPVGSGKTSLMYRLALKEKRQVITIEDPVEIEEPFFLQLQINPKIAQTYDTLLKLALRHRPDLLIIGEIRDESTAHAAVRAALTGHRVFATVHARNLEGTLIRIHELTKKKEELSECLAGVIYQELLEDADHHPSVLWSYQFMEEEPVKKSWEESYEEAQKKTWQSELF</sequence>
<evidence type="ECO:0000259" key="4">
    <source>
        <dbReference type="PROSITE" id="PS00662"/>
    </source>
</evidence>
<dbReference type="PATRIC" id="fig|1134806.3.peg.804"/>
<accession>J6YZZ9</accession>
<dbReference type="InterPro" id="IPR001482">
    <property type="entry name" value="T2SS/T4SS_dom"/>
</dbReference>
<keyword evidence="2" id="KW-0547">Nucleotide-binding</keyword>